<feature type="transmembrane region" description="Helical" evidence="9">
    <location>
        <begin position="455"/>
        <end position="475"/>
    </location>
</feature>
<feature type="transmembrane region" description="Helical" evidence="9">
    <location>
        <begin position="431"/>
        <end position="449"/>
    </location>
</feature>
<feature type="transmembrane region" description="Helical" evidence="9">
    <location>
        <begin position="889"/>
        <end position="911"/>
    </location>
</feature>
<accession>A0A9P5LKQ2</accession>
<evidence type="ECO:0000256" key="8">
    <source>
        <dbReference type="SAM" id="MobiDB-lite"/>
    </source>
</evidence>
<dbReference type="SUPFAM" id="SSF103473">
    <property type="entry name" value="MFS general substrate transporter"/>
    <property type="match status" value="2"/>
</dbReference>
<evidence type="ECO:0000256" key="1">
    <source>
        <dbReference type="ARBA" id="ARBA00004141"/>
    </source>
</evidence>
<evidence type="ECO:0000256" key="4">
    <source>
        <dbReference type="ARBA" id="ARBA00022692"/>
    </source>
</evidence>
<dbReference type="InterPro" id="IPR020846">
    <property type="entry name" value="MFS_dom"/>
</dbReference>
<feature type="transmembrane region" description="Helical" evidence="9">
    <location>
        <begin position="203"/>
        <end position="222"/>
    </location>
</feature>
<feature type="transmembrane region" description="Helical" evidence="9">
    <location>
        <begin position="691"/>
        <end position="711"/>
    </location>
</feature>
<feature type="transmembrane region" description="Helical" evidence="9">
    <location>
        <begin position="360"/>
        <end position="381"/>
    </location>
</feature>
<dbReference type="Gene3D" id="1.20.1250.20">
    <property type="entry name" value="MFS general substrate transporter like domains"/>
    <property type="match status" value="2"/>
</dbReference>
<gene>
    <name evidence="11" type="ORF">G7Z17_g805</name>
</gene>
<evidence type="ECO:0000256" key="6">
    <source>
        <dbReference type="ARBA" id="ARBA00023136"/>
    </source>
</evidence>
<feature type="transmembrane region" description="Helical" evidence="9">
    <location>
        <begin position="771"/>
        <end position="791"/>
    </location>
</feature>
<feature type="transmembrane region" description="Helical" evidence="9">
    <location>
        <begin position="798"/>
        <end position="819"/>
    </location>
</feature>
<dbReference type="PANTHER" id="PTHR48022">
    <property type="entry name" value="PLASTIDIC GLUCOSE TRANSPORTER 4"/>
    <property type="match status" value="1"/>
</dbReference>
<keyword evidence="12" id="KW-1185">Reference proteome</keyword>
<keyword evidence="7" id="KW-0325">Glycoprotein</keyword>
<dbReference type="PANTHER" id="PTHR48022:SF64">
    <property type="entry name" value="MAJOR FACILITATOR SUPERFAMILY (MFS) PROFILE DOMAIN-CONTAINING PROTEIN"/>
    <property type="match status" value="1"/>
</dbReference>
<feature type="transmembrane region" description="Helical" evidence="9">
    <location>
        <begin position="38"/>
        <end position="60"/>
    </location>
</feature>
<dbReference type="EMBL" id="JAANBB010000006">
    <property type="protein sequence ID" value="KAF7557266.1"/>
    <property type="molecule type" value="Genomic_DNA"/>
</dbReference>
<feature type="transmembrane region" description="Helical" evidence="9">
    <location>
        <begin position="831"/>
        <end position="852"/>
    </location>
</feature>
<feature type="transmembrane region" description="Helical" evidence="9">
    <location>
        <begin position="168"/>
        <end position="191"/>
    </location>
</feature>
<dbReference type="InterPro" id="IPR005829">
    <property type="entry name" value="Sugar_transporter_CS"/>
</dbReference>
<evidence type="ECO:0000256" key="2">
    <source>
        <dbReference type="ARBA" id="ARBA00010992"/>
    </source>
</evidence>
<feature type="transmembrane region" description="Helical" evidence="9">
    <location>
        <begin position="139"/>
        <end position="156"/>
    </location>
</feature>
<feature type="transmembrane region" description="Helical" evidence="9">
    <location>
        <begin position="331"/>
        <end position="348"/>
    </location>
</feature>
<name>A0A9P5LKQ2_9HYPO</name>
<dbReference type="PROSITE" id="PS50850">
    <property type="entry name" value="MFS"/>
    <property type="match status" value="2"/>
</dbReference>
<dbReference type="FunFam" id="1.20.1250.20:FF:000134">
    <property type="entry name" value="MFS sugar transporter protein"/>
    <property type="match status" value="1"/>
</dbReference>
<organism evidence="11 12">
    <name type="scientific">Cylindrodendrum hubeiense</name>
    <dbReference type="NCBI Taxonomy" id="595255"/>
    <lineage>
        <taxon>Eukaryota</taxon>
        <taxon>Fungi</taxon>
        <taxon>Dikarya</taxon>
        <taxon>Ascomycota</taxon>
        <taxon>Pezizomycotina</taxon>
        <taxon>Sordariomycetes</taxon>
        <taxon>Hypocreomycetidae</taxon>
        <taxon>Hypocreales</taxon>
        <taxon>Nectriaceae</taxon>
        <taxon>Cylindrodendrum</taxon>
    </lineage>
</organism>
<dbReference type="InterPro" id="IPR050360">
    <property type="entry name" value="MFS_Sugar_Transporters"/>
</dbReference>
<comment type="caution">
    <text evidence="11">The sequence shown here is derived from an EMBL/GenBank/DDBJ whole genome shotgun (WGS) entry which is preliminary data.</text>
</comment>
<feature type="transmembrane region" description="Helical" evidence="9">
    <location>
        <begin position="387"/>
        <end position="410"/>
    </location>
</feature>
<keyword evidence="6 9" id="KW-0472">Membrane</keyword>
<dbReference type="PROSITE" id="PS00216">
    <property type="entry name" value="SUGAR_TRANSPORT_1"/>
    <property type="match status" value="1"/>
</dbReference>
<dbReference type="InterPro" id="IPR003663">
    <property type="entry name" value="Sugar/inositol_transpt"/>
</dbReference>
<evidence type="ECO:0000313" key="12">
    <source>
        <dbReference type="Proteomes" id="UP000722485"/>
    </source>
</evidence>
<feature type="domain" description="Major facilitator superfamily (MFS) profile" evidence="10">
    <location>
        <begin position="534"/>
        <end position="915"/>
    </location>
</feature>
<evidence type="ECO:0000256" key="9">
    <source>
        <dbReference type="SAM" id="Phobius"/>
    </source>
</evidence>
<keyword evidence="5 9" id="KW-1133">Transmembrane helix</keyword>
<sequence>MLGPSNAVKRQRRQPPSDVITKRDDDTPWYQDEGVRKLMFPLVVIYLTQVCTGFDATLTANLQSFKEWKKEMGTPTSSQLGLITAIYFIGCLCGSIPAQLITDKFGRKRGLIVGQILTIAGAAFQAGSHGRGQYMGSRFILGFGIAFVTCAGPALLSELAHPRFRGTLVSFFNPFWYLGSIMVAWTCFGTSHMSPTETWNWRIPSLLQAFFPLVVLSLVYWVPESPRWLLSKGRKEEAVAIIAKYHGNGNATDHLVTAQVEEIENAVERAHEGITWRALFSNKTNLHRLFIVISMTLMTLWCGQNIITYYFSSILNSVGITETTSQTGINGGLNIVNFISSLVGAVLADRLGRRKLWMTSYIGMITIFVPFIALSAVYAQTSRSNEGYGVIVCLFLFDIMYNIACNPLLYSYTTEIMPFYMRSRGLAVKNFVGQIALIMNMYINPIALAEIGYHYYIFFLGLNCLWLFIIWRYFIETKGYTLEEIQMVFENEDDYGPAVLDAIKVSMEKEKEEFTDTLEDDDIDYPEGGFEAWMVVVGAWCAMIPPMGLINTLAVLQAWVSENELPEINESKTGWIFSCYAFFITACGAQVGPIFDAHNIRVLLLPGSIGVVASMIFLSLSREFYQFLLSFGVLGGISASLIFNPSLSVIGHWFCKRRAFATGLACTAGGLGGVAFSLIILYLAPRIGFPWAIRVIAFISAGLLAVANILLRKRIPDNKKARVSINFGLLRNTKFAVTVLAIFFVEFAVFIPYSYISSYALYHGFSSEKAYLLNVLLNAGAIPGRILPGYIADRFGAFNTMCATTLTCAAFILGLWSIAGGDEAKTMSFSVLFGFWSGAAISLSPVCVSRVCRIEDYGKSNGMAYFIASFGALIGIPIAGALLDSTSNPYQSLIMFAGGFYVAAFIAFCVARGIAGGWKLVPF</sequence>
<evidence type="ECO:0000313" key="11">
    <source>
        <dbReference type="EMBL" id="KAF7557266.1"/>
    </source>
</evidence>
<dbReference type="Proteomes" id="UP000722485">
    <property type="component" value="Unassembled WGS sequence"/>
</dbReference>
<feature type="region of interest" description="Disordered" evidence="8">
    <location>
        <begin position="1"/>
        <end position="25"/>
    </location>
</feature>
<feature type="transmembrane region" description="Helical" evidence="9">
    <location>
        <begin position="627"/>
        <end position="647"/>
    </location>
</feature>
<keyword evidence="4 9" id="KW-0812">Transmembrane</keyword>
<feature type="domain" description="Major facilitator superfamily (MFS) profile" evidence="10">
    <location>
        <begin position="41"/>
        <end position="478"/>
    </location>
</feature>
<comment type="subcellular location">
    <subcellularLocation>
        <location evidence="1">Membrane</location>
        <topology evidence="1">Multi-pass membrane protein</topology>
    </subcellularLocation>
</comment>
<evidence type="ECO:0000256" key="5">
    <source>
        <dbReference type="ARBA" id="ARBA00022989"/>
    </source>
</evidence>
<feature type="transmembrane region" description="Helical" evidence="9">
    <location>
        <begin position="289"/>
        <end position="311"/>
    </location>
</feature>
<evidence type="ECO:0000256" key="7">
    <source>
        <dbReference type="ARBA" id="ARBA00023180"/>
    </source>
</evidence>
<keyword evidence="3" id="KW-0813">Transport</keyword>
<dbReference type="InterPro" id="IPR011701">
    <property type="entry name" value="MFS"/>
</dbReference>
<evidence type="ECO:0000259" key="10">
    <source>
        <dbReference type="PROSITE" id="PS50850"/>
    </source>
</evidence>
<feature type="transmembrane region" description="Helical" evidence="9">
    <location>
        <begin position="110"/>
        <end position="127"/>
    </location>
</feature>
<feature type="transmembrane region" description="Helical" evidence="9">
    <location>
        <begin position="864"/>
        <end position="883"/>
    </location>
</feature>
<dbReference type="Pfam" id="PF07690">
    <property type="entry name" value="MFS_1"/>
    <property type="match status" value="1"/>
</dbReference>
<dbReference type="GO" id="GO:0005351">
    <property type="term" value="F:carbohydrate:proton symporter activity"/>
    <property type="evidence" value="ECO:0007669"/>
    <property type="project" value="TreeGrafter"/>
</dbReference>
<feature type="transmembrane region" description="Helical" evidence="9">
    <location>
        <begin position="80"/>
        <end position="98"/>
    </location>
</feature>
<dbReference type="NCBIfam" id="TIGR00879">
    <property type="entry name" value="SP"/>
    <property type="match status" value="1"/>
</dbReference>
<feature type="transmembrane region" description="Helical" evidence="9">
    <location>
        <begin position="602"/>
        <end position="621"/>
    </location>
</feature>
<feature type="transmembrane region" description="Helical" evidence="9">
    <location>
        <begin position="659"/>
        <end position="685"/>
    </location>
</feature>
<dbReference type="GO" id="GO:0016020">
    <property type="term" value="C:membrane"/>
    <property type="evidence" value="ECO:0007669"/>
    <property type="project" value="UniProtKB-SubCell"/>
</dbReference>
<dbReference type="Pfam" id="PF00083">
    <property type="entry name" value="Sugar_tr"/>
    <property type="match status" value="1"/>
</dbReference>
<dbReference type="OrthoDB" id="410267at2759"/>
<dbReference type="AlphaFoldDB" id="A0A9P5LKQ2"/>
<feature type="transmembrane region" description="Helical" evidence="9">
    <location>
        <begin position="732"/>
        <end position="751"/>
    </location>
</feature>
<dbReference type="InterPro" id="IPR036259">
    <property type="entry name" value="MFS_trans_sf"/>
</dbReference>
<comment type="similarity">
    <text evidence="2">Belongs to the major facilitator superfamily. Sugar transporter (TC 2.A.1.1) family.</text>
</comment>
<feature type="transmembrane region" description="Helical" evidence="9">
    <location>
        <begin position="575"/>
        <end position="595"/>
    </location>
</feature>
<reference evidence="11" key="1">
    <citation type="submission" date="2020-03" db="EMBL/GenBank/DDBJ databases">
        <title>Draft Genome Sequence of Cylindrodendrum hubeiense.</title>
        <authorList>
            <person name="Buettner E."/>
            <person name="Kellner H."/>
        </authorList>
    </citation>
    <scope>NUCLEOTIDE SEQUENCE</scope>
    <source>
        <strain evidence="11">IHI 201604</strain>
    </source>
</reference>
<evidence type="ECO:0000256" key="3">
    <source>
        <dbReference type="ARBA" id="ARBA00022448"/>
    </source>
</evidence>
<feature type="transmembrane region" description="Helical" evidence="9">
    <location>
        <begin position="532"/>
        <end position="555"/>
    </location>
</feature>
<protein>
    <recommendedName>
        <fullName evidence="10">Major facilitator superfamily (MFS) profile domain-containing protein</fullName>
    </recommendedName>
</protein>
<proteinExistence type="inferred from homology"/>
<dbReference type="InterPro" id="IPR005828">
    <property type="entry name" value="MFS_sugar_transport-like"/>
</dbReference>